<evidence type="ECO:0000256" key="1">
    <source>
        <dbReference type="SAM" id="Coils"/>
    </source>
</evidence>
<dbReference type="PANTHER" id="PTHR47331">
    <property type="entry name" value="PHD-TYPE DOMAIN-CONTAINING PROTEIN"/>
    <property type="match status" value="1"/>
</dbReference>
<comment type="caution">
    <text evidence="2">The sequence shown here is derived from an EMBL/GenBank/DDBJ whole genome shotgun (WGS) entry which is preliminary data.</text>
</comment>
<name>A0ABD0TDA1_LOXSC</name>
<protein>
    <recommendedName>
        <fullName evidence="4">Gag-pol polyprotein</fullName>
    </recommendedName>
</protein>
<sequence>MSEAKESELSSKLKDLCTKRSSVKGQITKFKNYIEKFVRQPILTTIEIAELSLKVSKFESLSSKFDELQTQIELLNSENLDAELDERECIEQDFIFYGAKAKVIIDEHNQLKTIEQDKVRRESVFQEAQCTLEHTNEIRVHLPKLEIAKFNGSFFHWLQFRDSFMNLIHNNDRLSSIQKYHYLLSYLEGDAARVISNLEVSAANYNTAWQLLYDRFNNKRLLINHHLKSLFNIQQSTRETDASLRFLVDHVTKNLRALSSLGQPTEHWDTLIIYLVSSKLDSQTITKWEEHRNNLSDMPSLEEFKKFLIDRAYILESTRHNKSEYNHRFQNTNTNISNKNNKQPFLKTFTSSSSSTNMHSNNYNGPFRCIICNQDHRIYDCPTFKSKSIKEKFNDVSKYKLCANCLRQGHPISECRMGPCKLCKKRHNTLLHSVEATKANNAQNSCEQESTLVNFSNKCICYGPSD</sequence>
<evidence type="ECO:0000313" key="2">
    <source>
        <dbReference type="EMBL" id="KAL0840697.1"/>
    </source>
</evidence>
<dbReference type="PANTHER" id="PTHR47331:SF1">
    <property type="entry name" value="GAG-LIKE PROTEIN"/>
    <property type="match status" value="1"/>
</dbReference>
<feature type="coiled-coil region" evidence="1">
    <location>
        <begin position="58"/>
        <end position="85"/>
    </location>
</feature>
<keyword evidence="1" id="KW-0175">Coiled coil</keyword>
<dbReference type="InterPro" id="IPR005312">
    <property type="entry name" value="DUF1759"/>
</dbReference>
<reference evidence="2 3" key="1">
    <citation type="submission" date="2024-06" db="EMBL/GenBank/DDBJ databases">
        <title>A chromosome-level genome assembly of beet webworm, Loxostege sticticalis.</title>
        <authorList>
            <person name="Zhang Y."/>
        </authorList>
    </citation>
    <scope>NUCLEOTIDE SEQUENCE [LARGE SCALE GENOMIC DNA]</scope>
    <source>
        <strain evidence="2">AQ028</strain>
        <tissue evidence="2">Male pupae</tissue>
    </source>
</reference>
<accession>A0ABD0TDA1</accession>
<evidence type="ECO:0000313" key="3">
    <source>
        <dbReference type="Proteomes" id="UP001549921"/>
    </source>
</evidence>
<proteinExistence type="predicted"/>
<dbReference type="AlphaFoldDB" id="A0ABD0TDA1"/>
<dbReference type="Pfam" id="PF03564">
    <property type="entry name" value="DUF1759"/>
    <property type="match status" value="1"/>
</dbReference>
<gene>
    <name evidence="2" type="ORF">ABMA28_015889</name>
</gene>
<dbReference type="EMBL" id="JBEDNZ010000007">
    <property type="protein sequence ID" value="KAL0840697.1"/>
    <property type="molecule type" value="Genomic_DNA"/>
</dbReference>
<organism evidence="2 3">
    <name type="scientific">Loxostege sticticalis</name>
    <name type="common">Beet webworm moth</name>
    <dbReference type="NCBI Taxonomy" id="481309"/>
    <lineage>
        <taxon>Eukaryota</taxon>
        <taxon>Metazoa</taxon>
        <taxon>Ecdysozoa</taxon>
        <taxon>Arthropoda</taxon>
        <taxon>Hexapoda</taxon>
        <taxon>Insecta</taxon>
        <taxon>Pterygota</taxon>
        <taxon>Neoptera</taxon>
        <taxon>Endopterygota</taxon>
        <taxon>Lepidoptera</taxon>
        <taxon>Glossata</taxon>
        <taxon>Ditrysia</taxon>
        <taxon>Pyraloidea</taxon>
        <taxon>Crambidae</taxon>
        <taxon>Pyraustinae</taxon>
        <taxon>Loxostege</taxon>
    </lineage>
</organism>
<dbReference type="Proteomes" id="UP001549921">
    <property type="component" value="Unassembled WGS sequence"/>
</dbReference>
<evidence type="ECO:0008006" key="4">
    <source>
        <dbReference type="Google" id="ProtNLM"/>
    </source>
</evidence>